<sequence length="248" mass="28029">MKKQLITLILLAFSVSAFAQEWSFGAKLGMGSYNMLELKNFQRYRVRQNVLPLKTTESYPVSPIYSAELALKNILYLDKMGVFYTFNSTGSRSTVSDYSGRIDLDAIVNGNQLGLSFLKNFYQQNNFSTGAYLEASYLFSSLKGKDYIAITSPIKITEEETYLFHSKGAGTELGIAATYRLSSLNFQLNLGYLHDFPGKLYPEGTKDQWLAVENSEVRTAWSGFRMGLQVAYIIEPKKKLYEDQYAGN</sequence>
<dbReference type="EMBL" id="DSDK01000791">
    <property type="protein sequence ID" value="HDR52728.1"/>
    <property type="molecule type" value="Genomic_DNA"/>
</dbReference>
<dbReference type="AlphaFoldDB" id="A0A831LSL6"/>
<comment type="caution">
    <text evidence="2">The sequence shown here is derived from an EMBL/GenBank/DDBJ whole genome shotgun (WGS) entry which is preliminary data.</text>
</comment>
<proteinExistence type="predicted"/>
<feature type="signal peptide" evidence="1">
    <location>
        <begin position="1"/>
        <end position="19"/>
    </location>
</feature>
<keyword evidence="1" id="KW-0732">Signal</keyword>
<reference evidence="2" key="1">
    <citation type="journal article" date="2020" name="mSystems">
        <title>Genome- and Community-Level Interaction Insights into Carbon Utilization and Element Cycling Functions of Hydrothermarchaeota in Hydrothermal Sediment.</title>
        <authorList>
            <person name="Zhou Z."/>
            <person name="Liu Y."/>
            <person name="Xu W."/>
            <person name="Pan J."/>
            <person name="Luo Z.H."/>
            <person name="Li M."/>
        </authorList>
    </citation>
    <scope>NUCLEOTIDE SEQUENCE [LARGE SCALE GENOMIC DNA]</scope>
    <source>
        <strain evidence="2">SpSt-1217</strain>
    </source>
</reference>
<organism evidence="2">
    <name type="scientific">Mariniphaga anaerophila</name>
    <dbReference type="NCBI Taxonomy" id="1484053"/>
    <lineage>
        <taxon>Bacteria</taxon>
        <taxon>Pseudomonadati</taxon>
        <taxon>Bacteroidota</taxon>
        <taxon>Bacteroidia</taxon>
        <taxon>Marinilabiliales</taxon>
        <taxon>Prolixibacteraceae</taxon>
        <taxon>Mariniphaga</taxon>
    </lineage>
</organism>
<accession>A0A831LSL6</accession>
<name>A0A831LSL6_9BACT</name>
<feature type="chain" id="PRO_5032606856" description="Outer membrane protein beta-barrel domain-containing protein" evidence="1">
    <location>
        <begin position="20"/>
        <end position="248"/>
    </location>
</feature>
<evidence type="ECO:0008006" key="3">
    <source>
        <dbReference type="Google" id="ProtNLM"/>
    </source>
</evidence>
<gene>
    <name evidence="2" type="ORF">ENN90_14110</name>
</gene>
<protein>
    <recommendedName>
        <fullName evidence="3">Outer membrane protein beta-barrel domain-containing protein</fullName>
    </recommendedName>
</protein>
<evidence type="ECO:0000256" key="1">
    <source>
        <dbReference type="SAM" id="SignalP"/>
    </source>
</evidence>
<evidence type="ECO:0000313" key="2">
    <source>
        <dbReference type="EMBL" id="HDR52728.1"/>
    </source>
</evidence>
<dbReference type="Proteomes" id="UP000886047">
    <property type="component" value="Unassembled WGS sequence"/>
</dbReference>